<gene>
    <name evidence="2" type="ORF">NDU88_007793</name>
</gene>
<dbReference type="AlphaFoldDB" id="A0AAV7VTP3"/>
<feature type="region of interest" description="Disordered" evidence="1">
    <location>
        <begin position="134"/>
        <end position="153"/>
    </location>
</feature>
<organism evidence="2 3">
    <name type="scientific">Pleurodeles waltl</name>
    <name type="common">Iberian ribbed newt</name>
    <dbReference type="NCBI Taxonomy" id="8319"/>
    <lineage>
        <taxon>Eukaryota</taxon>
        <taxon>Metazoa</taxon>
        <taxon>Chordata</taxon>
        <taxon>Craniata</taxon>
        <taxon>Vertebrata</taxon>
        <taxon>Euteleostomi</taxon>
        <taxon>Amphibia</taxon>
        <taxon>Batrachia</taxon>
        <taxon>Caudata</taxon>
        <taxon>Salamandroidea</taxon>
        <taxon>Salamandridae</taxon>
        <taxon>Pleurodelinae</taxon>
        <taxon>Pleurodeles</taxon>
    </lineage>
</organism>
<evidence type="ECO:0000256" key="1">
    <source>
        <dbReference type="SAM" id="MobiDB-lite"/>
    </source>
</evidence>
<sequence>MALRGLEERFGAARWGHETPTWVKKDWSFIYGQREMQVSKTGGPITSAIPSGRRATYSQHLCPKAHKVTALVPLSGCEYPGSESWGPTMTTIPSGRRATYSQHLRLEPHKVTVFVLLLGHEYLGLRAGAYNDHQSKRHEGRLQSAFAPRRHTK</sequence>
<name>A0AAV7VTP3_PLEWA</name>
<dbReference type="EMBL" id="JANPWB010000003">
    <property type="protein sequence ID" value="KAJ1204012.1"/>
    <property type="molecule type" value="Genomic_DNA"/>
</dbReference>
<proteinExistence type="predicted"/>
<keyword evidence="3" id="KW-1185">Reference proteome</keyword>
<reference evidence="2" key="1">
    <citation type="journal article" date="2022" name="bioRxiv">
        <title>Sequencing and chromosome-scale assembly of the giantPleurodeles waltlgenome.</title>
        <authorList>
            <person name="Brown T."/>
            <person name="Elewa A."/>
            <person name="Iarovenko S."/>
            <person name="Subramanian E."/>
            <person name="Araus A.J."/>
            <person name="Petzold A."/>
            <person name="Susuki M."/>
            <person name="Suzuki K.-i.T."/>
            <person name="Hayashi T."/>
            <person name="Toyoda A."/>
            <person name="Oliveira C."/>
            <person name="Osipova E."/>
            <person name="Leigh N.D."/>
            <person name="Simon A."/>
            <person name="Yun M.H."/>
        </authorList>
    </citation>
    <scope>NUCLEOTIDE SEQUENCE</scope>
    <source>
        <strain evidence="2">20211129_DDA</strain>
        <tissue evidence="2">Liver</tissue>
    </source>
</reference>
<comment type="caution">
    <text evidence="2">The sequence shown here is derived from an EMBL/GenBank/DDBJ whole genome shotgun (WGS) entry which is preliminary data.</text>
</comment>
<protein>
    <submittedName>
        <fullName evidence="2">Uncharacterized protein</fullName>
    </submittedName>
</protein>
<accession>A0AAV7VTP3</accession>
<evidence type="ECO:0000313" key="3">
    <source>
        <dbReference type="Proteomes" id="UP001066276"/>
    </source>
</evidence>
<dbReference type="Proteomes" id="UP001066276">
    <property type="component" value="Chromosome 2_1"/>
</dbReference>
<evidence type="ECO:0000313" key="2">
    <source>
        <dbReference type="EMBL" id="KAJ1204012.1"/>
    </source>
</evidence>